<reference evidence="3" key="1">
    <citation type="submission" date="2022-07" db="EMBL/GenBank/DDBJ databases">
        <title>The genome of Lyophyllum shimeji provides insight into the initial evolution of ectomycorrhizal fungal genome.</title>
        <authorList>
            <person name="Kobayashi Y."/>
            <person name="Shibata T."/>
            <person name="Hirakawa H."/>
            <person name="Shigenobu S."/>
            <person name="Nishiyama T."/>
            <person name="Yamada A."/>
            <person name="Hasebe M."/>
            <person name="Kawaguchi M."/>
        </authorList>
    </citation>
    <scope>NUCLEOTIDE SEQUENCE</scope>
    <source>
        <strain evidence="3">AT787</strain>
    </source>
</reference>
<accession>A0A9P3PEJ4</accession>
<dbReference type="InterPro" id="IPR035810">
    <property type="entry name" value="PEBP_euk"/>
</dbReference>
<dbReference type="Proteomes" id="UP001063166">
    <property type="component" value="Unassembled WGS sequence"/>
</dbReference>
<dbReference type="EMBL" id="BRPK01000001">
    <property type="protein sequence ID" value="GLB34007.1"/>
    <property type="molecule type" value="Genomic_DNA"/>
</dbReference>
<dbReference type="AlphaFoldDB" id="A0A9P3PEJ4"/>
<dbReference type="Pfam" id="PF01161">
    <property type="entry name" value="PBP"/>
    <property type="match status" value="1"/>
</dbReference>
<proteinExistence type="predicted"/>
<comment type="caution">
    <text evidence="3">The sequence shown here is derived from an EMBL/GenBank/DDBJ whole genome shotgun (WGS) entry which is preliminary data.</text>
</comment>
<feature type="region of interest" description="Disordered" evidence="1">
    <location>
        <begin position="223"/>
        <end position="259"/>
    </location>
</feature>
<evidence type="ECO:0000256" key="2">
    <source>
        <dbReference type="SAM" id="SignalP"/>
    </source>
</evidence>
<dbReference type="OrthoDB" id="275748at2759"/>
<feature type="compositionally biased region" description="Low complexity" evidence="1">
    <location>
        <begin position="223"/>
        <end position="255"/>
    </location>
</feature>
<feature type="signal peptide" evidence="2">
    <location>
        <begin position="1"/>
        <end position="20"/>
    </location>
</feature>
<gene>
    <name evidence="3" type="ORF">LshimejAT787_0108910</name>
</gene>
<dbReference type="Gene3D" id="3.90.280.10">
    <property type="entry name" value="PEBP-like"/>
    <property type="match status" value="1"/>
</dbReference>
<evidence type="ECO:0000313" key="3">
    <source>
        <dbReference type="EMBL" id="GLB34007.1"/>
    </source>
</evidence>
<evidence type="ECO:0000313" key="4">
    <source>
        <dbReference type="Proteomes" id="UP001063166"/>
    </source>
</evidence>
<feature type="chain" id="PRO_5040464102" evidence="2">
    <location>
        <begin position="21"/>
        <end position="286"/>
    </location>
</feature>
<name>A0A9P3PEJ4_LYOSH</name>
<sequence>MLRIFYNSLLVLALLPALYAQSDSSLLTNVTQAFSQAQVVPDVLPSFAPTALANITFPVSTTNQAVNVTAGALLTEPQTANEPAFSLISSSTDQVANQTFVLALVDPDAPTPQNTSLSQFLHFLGGDFRVNASTDDPTRLVNQSAALMDYFPPTPPEGSPPHRYVLVVYSQPNDFADTARSFVNASTPRNHFNLTTFATSVKLSNPMAGNFFFVGPKNSTASTTTAASATPGASTATAPAATDTTDASDGAPTTTNGGHTNTCAVVGMAGGLAIITLVMVRELCNF</sequence>
<dbReference type="PANTHER" id="PTHR11362:SF82">
    <property type="entry name" value="PHOSPHATIDYLETHANOLAMINE-BINDING PROTEIN 4"/>
    <property type="match status" value="1"/>
</dbReference>
<organism evidence="3 4">
    <name type="scientific">Lyophyllum shimeji</name>
    <name type="common">Hon-shimeji</name>
    <name type="synonym">Tricholoma shimeji</name>
    <dbReference type="NCBI Taxonomy" id="47721"/>
    <lineage>
        <taxon>Eukaryota</taxon>
        <taxon>Fungi</taxon>
        <taxon>Dikarya</taxon>
        <taxon>Basidiomycota</taxon>
        <taxon>Agaricomycotina</taxon>
        <taxon>Agaricomycetes</taxon>
        <taxon>Agaricomycetidae</taxon>
        <taxon>Agaricales</taxon>
        <taxon>Tricholomatineae</taxon>
        <taxon>Lyophyllaceae</taxon>
        <taxon>Lyophyllum</taxon>
    </lineage>
</organism>
<protein>
    <submittedName>
        <fullName evidence="3">RNA recognition motif containing protein</fullName>
    </submittedName>
</protein>
<keyword evidence="4" id="KW-1185">Reference proteome</keyword>
<dbReference type="InterPro" id="IPR036610">
    <property type="entry name" value="PEBP-like_sf"/>
</dbReference>
<keyword evidence="2" id="KW-0732">Signal</keyword>
<dbReference type="CDD" id="cd00866">
    <property type="entry name" value="PEBP_euk"/>
    <property type="match status" value="1"/>
</dbReference>
<dbReference type="PANTHER" id="PTHR11362">
    <property type="entry name" value="PHOSPHATIDYLETHANOLAMINE-BINDING PROTEIN"/>
    <property type="match status" value="1"/>
</dbReference>
<dbReference type="SUPFAM" id="SSF49777">
    <property type="entry name" value="PEBP-like"/>
    <property type="match status" value="1"/>
</dbReference>
<evidence type="ECO:0000256" key="1">
    <source>
        <dbReference type="SAM" id="MobiDB-lite"/>
    </source>
</evidence>
<dbReference type="InterPro" id="IPR008914">
    <property type="entry name" value="PEBP"/>
</dbReference>